<dbReference type="GO" id="GO:0046982">
    <property type="term" value="F:protein heterodimerization activity"/>
    <property type="evidence" value="ECO:0007669"/>
    <property type="project" value="InterPro"/>
</dbReference>
<dbReference type="AlphaFoldDB" id="A0AAU9Z5T7"/>
<dbReference type="InterPro" id="IPR007125">
    <property type="entry name" value="H2A/H2B/H3"/>
</dbReference>
<dbReference type="Proteomes" id="UP001152836">
    <property type="component" value="Unassembled WGS sequence"/>
</dbReference>
<evidence type="ECO:0000259" key="2">
    <source>
        <dbReference type="Pfam" id="PF00125"/>
    </source>
</evidence>
<dbReference type="FunFam" id="1.10.20.10:FF:000043">
    <property type="entry name" value="Histone H2B"/>
    <property type="match status" value="1"/>
</dbReference>
<comment type="caution">
    <text evidence="3">The sequence shown here is derived from an EMBL/GenBank/DDBJ whole genome shotgun (WGS) entry which is preliminary data.</text>
</comment>
<dbReference type="InterPro" id="IPR000558">
    <property type="entry name" value="Histone_H2B"/>
</dbReference>
<proteinExistence type="inferred from homology"/>
<organism evidence="3 4">
    <name type="scientific">Phodopus roborovskii</name>
    <name type="common">Roborovski's desert hamster</name>
    <name type="synonym">Cricetulus roborovskii</name>
    <dbReference type="NCBI Taxonomy" id="109678"/>
    <lineage>
        <taxon>Eukaryota</taxon>
        <taxon>Metazoa</taxon>
        <taxon>Chordata</taxon>
        <taxon>Craniata</taxon>
        <taxon>Vertebrata</taxon>
        <taxon>Euteleostomi</taxon>
        <taxon>Mammalia</taxon>
        <taxon>Eutheria</taxon>
        <taxon>Euarchontoglires</taxon>
        <taxon>Glires</taxon>
        <taxon>Rodentia</taxon>
        <taxon>Myomorpha</taxon>
        <taxon>Muroidea</taxon>
        <taxon>Cricetidae</taxon>
        <taxon>Cricetinae</taxon>
        <taxon>Phodopus</taxon>
    </lineage>
</organism>
<dbReference type="SUPFAM" id="SSF47113">
    <property type="entry name" value="Histone-fold"/>
    <property type="match status" value="1"/>
</dbReference>
<dbReference type="GO" id="GO:0000786">
    <property type="term" value="C:nucleosome"/>
    <property type="evidence" value="ECO:0007669"/>
    <property type="project" value="InterPro"/>
</dbReference>
<dbReference type="GO" id="GO:0005634">
    <property type="term" value="C:nucleus"/>
    <property type="evidence" value="ECO:0007669"/>
    <property type="project" value="UniProtKB-ARBA"/>
</dbReference>
<evidence type="ECO:0000313" key="3">
    <source>
        <dbReference type="EMBL" id="CAH6787572.1"/>
    </source>
</evidence>
<dbReference type="InterPro" id="IPR009072">
    <property type="entry name" value="Histone-fold"/>
</dbReference>
<dbReference type="PANTHER" id="PTHR23428">
    <property type="entry name" value="HISTONE H2B"/>
    <property type="match status" value="1"/>
</dbReference>
<evidence type="ECO:0000256" key="1">
    <source>
        <dbReference type="ARBA" id="ARBA00006846"/>
    </source>
</evidence>
<name>A0AAU9Z5T7_PHORO</name>
<feature type="domain" description="Core Histone H2A/H2B/H3" evidence="2">
    <location>
        <begin position="20"/>
        <end position="99"/>
    </location>
</feature>
<comment type="similarity">
    <text evidence="1">Belongs to the histone H2B family.</text>
</comment>
<dbReference type="Pfam" id="PF00125">
    <property type="entry name" value="Histone"/>
    <property type="match status" value="1"/>
</dbReference>
<dbReference type="GO" id="GO:0003677">
    <property type="term" value="F:DNA binding"/>
    <property type="evidence" value="ECO:0007669"/>
    <property type="project" value="InterPro"/>
</dbReference>
<accession>A0AAU9Z5T7</accession>
<reference evidence="3" key="1">
    <citation type="submission" date="2022-06" db="EMBL/GenBank/DDBJ databases">
        <authorList>
            <person name="Andreotti S."/>
            <person name="Wyler E."/>
        </authorList>
    </citation>
    <scope>NUCLEOTIDE SEQUENCE</scope>
</reference>
<protein>
    <submittedName>
        <fullName evidence="3">LOC684444 protein</fullName>
    </submittedName>
</protein>
<evidence type="ECO:0000313" key="4">
    <source>
        <dbReference type="Proteomes" id="UP001152836"/>
    </source>
</evidence>
<keyword evidence="4" id="KW-1185">Reference proteome</keyword>
<gene>
    <name evidence="3" type="primary">LOC684444</name>
    <name evidence="3" type="ORF">PHOROB_LOCUS5425</name>
</gene>
<dbReference type="SMART" id="SM00427">
    <property type="entry name" value="H2B"/>
    <property type="match status" value="1"/>
</dbReference>
<dbReference type="PRINTS" id="PR00621">
    <property type="entry name" value="HISTONEH2B"/>
</dbReference>
<dbReference type="CDD" id="cd22910">
    <property type="entry name" value="HFD_H2B"/>
    <property type="match status" value="1"/>
</dbReference>
<dbReference type="Gene3D" id="1.10.20.10">
    <property type="entry name" value="Histone, subunit A"/>
    <property type="match status" value="1"/>
</dbReference>
<dbReference type="EMBL" id="CALSGD010001397">
    <property type="protein sequence ID" value="CAH6787572.1"/>
    <property type="molecule type" value="Genomic_DNA"/>
</dbReference>
<dbReference type="GO" id="GO:0030527">
    <property type="term" value="F:structural constituent of chromatin"/>
    <property type="evidence" value="ECO:0007669"/>
    <property type="project" value="InterPro"/>
</dbReference>
<sequence>MAKSIIKRYHYVKRRLRGASRKQSRHSSINFGQRNYSLYINRVLKEVVPKRGLSSHTLDVMNILINDMFERIATEACHLMYLRKRCTLTPEDIQKAVCLLLPKKLARFAVTFGSEAVHRFVHS</sequence>